<gene>
    <name evidence="3" type="ORF">B4U80_02635</name>
</gene>
<dbReference type="GO" id="GO:0016272">
    <property type="term" value="C:prefoldin complex"/>
    <property type="evidence" value="ECO:0007669"/>
    <property type="project" value="InterPro"/>
</dbReference>
<evidence type="ECO:0000313" key="4">
    <source>
        <dbReference type="Proteomes" id="UP000288716"/>
    </source>
</evidence>
<organism evidence="3 4">
    <name type="scientific">Leptotrombidium deliense</name>
    <dbReference type="NCBI Taxonomy" id="299467"/>
    <lineage>
        <taxon>Eukaryota</taxon>
        <taxon>Metazoa</taxon>
        <taxon>Ecdysozoa</taxon>
        <taxon>Arthropoda</taxon>
        <taxon>Chelicerata</taxon>
        <taxon>Arachnida</taxon>
        <taxon>Acari</taxon>
        <taxon>Acariformes</taxon>
        <taxon>Trombidiformes</taxon>
        <taxon>Prostigmata</taxon>
        <taxon>Anystina</taxon>
        <taxon>Parasitengona</taxon>
        <taxon>Trombiculoidea</taxon>
        <taxon>Trombiculidae</taxon>
        <taxon>Leptotrombidium</taxon>
    </lineage>
</organism>
<dbReference type="GO" id="GO:1990113">
    <property type="term" value="P:RNA polymerase I assembly"/>
    <property type="evidence" value="ECO:0007669"/>
    <property type="project" value="TreeGrafter"/>
</dbReference>
<dbReference type="Pfam" id="PF02996">
    <property type="entry name" value="Prefoldin"/>
    <property type="match status" value="1"/>
</dbReference>
<comment type="caution">
    <text evidence="3">The sequence shown here is derived from an EMBL/GenBank/DDBJ whole genome shotgun (WGS) entry which is preliminary data.</text>
</comment>
<dbReference type="InterPro" id="IPR011599">
    <property type="entry name" value="PFD_alpha_archaea"/>
</dbReference>
<dbReference type="OrthoDB" id="10267474at2759"/>
<dbReference type="CDD" id="cd23157">
    <property type="entry name" value="Prefoldin_5"/>
    <property type="match status" value="1"/>
</dbReference>
<keyword evidence="2" id="KW-0175">Coiled coil</keyword>
<reference evidence="3 4" key="1">
    <citation type="journal article" date="2018" name="Gigascience">
        <title>Genomes of trombidid mites reveal novel predicted allergens and laterally-transferred genes associated with secondary metabolism.</title>
        <authorList>
            <person name="Dong X."/>
            <person name="Chaisiri K."/>
            <person name="Xia D."/>
            <person name="Armstrong S.D."/>
            <person name="Fang Y."/>
            <person name="Donnelly M.J."/>
            <person name="Kadowaki T."/>
            <person name="McGarry J.W."/>
            <person name="Darby A.C."/>
            <person name="Makepeace B.L."/>
        </authorList>
    </citation>
    <scope>NUCLEOTIDE SEQUENCE [LARGE SCALE GENOMIC DNA]</scope>
    <source>
        <strain evidence="3">UoL-UT</strain>
    </source>
</reference>
<dbReference type="HAMAP" id="MF_00308">
    <property type="entry name" value="PfdA"/>
    <property type="match status" value="1"/>
</dbReference>
<dbReference type="GO" id="GO:0051082">
    <property type="term" value="F:unfolded protein binding"/>
    <property type="evidence" value="ECO:0007669"/>
    <property type="project" value="InterPro"/>
</dbReference>
<dbReference type="PANTHER" id="PTHR12674">
    <property type="entry name" value="PREFOLDIN SUBUNIT 5"/>
    <property type="match status" value="1"/>
</dbReference>
<dbReference type="InterPro" id="IPR009053">
    <property type="entry name" value="Prefoldin"/>
</dbReference>
<comment type="similarity">
    <text evidence="1">Belongs to the prefoldin subunit alpha family.</text>
</comment>
<sequence>MASKTKKTEIAPEMSLQQLSIAKQQFDQEIELLANSVQQLQAARSKYEDSEECVTSQKSISMNTELLVPLTGSMYVLGRVKDANTFIVDIGAGYFVEKNGKDATDYFKRKVKFLNEKIEKYAKLLQEKVHMREKIMMALSETSLH</sequence>
<dbReference type="InterPro" id="IPR004127">
    <property type="entry name" value="Prefoldin_subunit_alpha"/>
</dbReference>
<dbReference type="STRING" id="299467.A0A443STE7"/>
<dbReference type="NCBIfam" id="TIGR00293">
    <property type="entry name" value="prefoldin subunit alpha"/>
    <property type="match status" value="1"/>
</dbReference>
<dbReference type="SUPFAM" id="SSF46579">
    <property type="entry name" value="Prefoldin"/>
    <property type="match status" value="1"/>
</dbReference>
<evidence type="ECO:0000313" key="3">
    <source>
        <dbReference type="EMBL" id="RWS30805.1"/>
    </source>
</evidence>
<evidence type="ECO:0000256" key="1">
    <source>
        <dbReference type="ARBA" id="ARBA00010048"/>
    </source>
</evidence>
<evidence type="ECO:0000256" key="2">
    <source>
        <dbReference type="SAM" id="Coils"/>
    </source>
</evidence>
<dbReference type="GO" id="GO:0006457">
    <property type="term" value="P:protein folding"/>
    <property type="evidence" value="ECO:0007669"/>
    <property type="project" value="InterPro"/>
</dbReference>
<accession>A0A443STE7</accession>
<dbReference type="GO" id="GO:1990114">
    <property type="term" value="P:RNA polymerase II core complex assembly"/>
    <property type="evidence" value="ECO:0007669"/>
    <property type="project" value="TreeGrafter"/>
</dbReference>
<keyword evidence="4" id="KW-1185">Reference proteome</keyword>
<dbReference type="GO" id="GO:1990115">
    <property type="term" value="P:RNA polymerase III assembly"/>
    <property type="evidence" value="ECO:0007669"/>
    <property type="project" value="TreeGrafter"/>
</dbReference>
<dbReference type="Gene3D" id="1.10.287.370">
    <property type="match status" value="1"/>
</dbReference>
<dbReference type="VEuPathDB" id="VectorBase:LDEU001233"/>
<proteinExistence type="inferred from homology"/>
<dbReference type="AlphaFoldDB" id="A0A443STE7"/>
<feature type="coiled-coil region" evidence="2">
    <location>
        <begin position="16"/>
        <end position="50"/>
    </location>
</feature>
<protein>
    <submittedName>
        <fullName evidence="3">Prefoldin subunit 5-like protein</fullName>
    </submittedName>
</protein>
<name>A0A443STE7_9ACAR</name>
<dbReference type="GO" id="GO:0005737">
    <property type="term" value="C:cytoplasm"/>
    <property type="evidence" value="ECO:0007669"/>
    <property type="project" value="TreeGrafter"/>
</dbReference>
<dbReference type="PANTHER" id="PTHR12674:SF2">
    <property type="entry name" value="PREFOLDIN SUBUNIT 5"/>
    <property type="match status" value="1"/>
</dbReference>
<dbReference type="EMBL" id="NCKV01000369">
    <property type="protein sequence ID" value="RWS30805.1"/>
    <property type="molecule type" value="Genomic_DNA"/>
</dbReference>
<dbReference type="Proteomes" id="UP000288716">
    <property type="component" value="Unassembled WGS sequence"/>
</dbReference>